<dbReference type="Pfam" id="PF12679">
    <property type="entry name" value="ABC2_membrane_2"/>
    <property type="match status" value="1"/>
</dbReference>
<keyword evidence="1" id="KW-0472">Membrane</keyword>
<keyword evidence="3" id="KW-1185">Reference proteome</keyword>
<dbReference type="Pfam" id="PF12040">
    <property type="entry name" value="DUF3526"/>
    <property type="match status" value="1"/>
</dbReference>
<evidence type="ECO:0000313" key="3">
    <source>
        <dbReference type="Proteomes" id="UP001319080"/>
    </source>
</evidence>
<dbReference type="PANTHER" id="PTHR43471">
    <property type="entry name" value="ABC TRANSPORTER PERMEASE"/>
    <property type="match status" value="1"/>
</dbReference>
<dbReference type="InterPro" id="IPR021913">
    <property type="entry name" value="DUF3526"/>
</dbReference>
<feature type="transmembrane region" description="Helical" evidence="1">
    <location>
        <begin position="234"/>
        <end position="254"/>
    </location>
</feature>
<gene>
    <name evidence="2" type="ORF">KK062_26220</name>
</gene>
<keyword evidence="1" id="KW-1133">Transmembrane helix</keyword>
<sequence>MYRLLIKQFIRSRITVGALALLLVMGLVSILMGKQFLAQQQERIVQATEHQREHIARNVAAHDEMGLLLYYLKFSLISPPDQLSALSIGQRDVNPGIQSITIRTLEGQKYDTDLTNPVQLQSGNLDLGFVILYLFPLVIIAFTFNILSEDRESGTWMTIVVQSRSAFQFLLAKFLVRALFLYGLLLFLLLVAAIILSIPPGESFLAFVVLSVLYSTCWFALTFWLALFKKSSGFTVLTLLAIWVALTILLPASVNNLVATLHPVPESLRTMVKQRDGYHEKWDQDKKVTLDKFYARYPQFTKYGVPDETFHWLWYYAMQQMGDEEARADSRAMREKMLQREETSRSLALAIPTLHTQLYFNDLAQTSLIDYIRLLDSTATFHERTRLYFYPKIFESAAVKNEDWAAVKPQYLPPRDTVCWIPLVLPLVVIIVVLLGWTWFRSRKIYAI</sequence>
<feature type="transmembrane region" description="Helical" evidence="1">
    <location>
        <begin position="420"/>
        <end position="440"/>
    </location>
</feature>
<keyword evidence="1" id="KW-0812">Transmembrane</keyword>
<feature type="transmembrane region" description="Helical" evidence="1">
    <location>
        <begin position="12"/>
        <end position="32"/>
    </location>
</feature>
<accession>A0AAP2GT32</accession>
<dbReference type="PANTHER" id="PTHR43471:SF1">
    <property type="entry name" value="ABC TRANSPORTER PERMEASE PROTEIN NOSY-RELATED"/>
    <property type="match status" value="1"/>
</dbReference>
<feature type="transmembrane region" description="Helical" evidence="1">
    <location>
        <begin position="174"/>
        <end position="198"/>
    </location>
</feature>
<organism evidence="2 3">
    <name type="scientific">Dawidia cretensis</name>
    <dbReference type="NCBI Taxonomy" id="2782350"/>
    <lineage>
        <taxon>Bacteria</taxon>
        <taxon>Pseudomonadati</taxon>
        <taxon>Bacteroidota</taxon>
        <taxon>Cytophagia</taxon>
        <taxon>Cytophagales</taxon>
        <taxon>Chryseotaleaceae</taxon>
        <taxon>Dawidia</taxon>
    </lineage>
</organism>
<feature type="transmembrane region" description="Helical" evidence="1">
    <location>
        <begin position="204"/>
        <end position="227"/>
    </location>
</feature>
<dbReference type="Proteomes" id="UP001319080">
    <property type="component" value="Unassembled WGS sequence"/>
</dbReference>
<proteinExistence type="predicted"/>
<reference evidence="2 3" key="1">
    <citation type="submission" date="2021-05" db="EMBL/GenBank/DDBJ databases">
        <title>A Polyphasic approach of four new species of the genus Ohtaekwangia: Ohtaekwangia histidinii sp. nov., Ohtaekwangia cretensis sp. nov., Ohtaekwangia indiensis sp. nov., Ohtaekwangia reichenbachii sp. nov. from diverse environment.</title>
        <authorList>
            <person name="Octaviana S."/>
        </authorList>
    </citation>
    <scope>NUCLEOTIDE SEQUENCE [LARGE SCALE GENOMIC DNA]</scope>
    <source>
        <strain evidence="2 3">PWU5</strain>
    </source>
</reference>
<comment type="caution">
    <text evidence="2">The sequence shown here is derived from an EMBL/GenBank/DDBJ whole genome shotgun (WGS) entry which is preliminary data.</text>
</comment>
<evidence type="ECO:0000256" key="1">
    <source>
        <dbReference type="SAM" id="Phobius"/>
    </source>
</evidence>
<evidence type="ECO:0000313" key="2">
    <source>
        <dbReference type="EMBL" id="MBT1711764.1"/>
    </source>
</evidence>
<protein>
    <submittedName>
        <fullName evidence="2">DUF3526 domain-containing protein</fullName>
    </submittedName>
</protein>
<dbReference type="GO" id="GO:0140359">
    <property type="term" value="F:ABC-type transporter activity"/>
    <property type="evidence" value="ECO:0007669"/>
    <property type="project" value="InterPro"/>
</dbReference>
<dbReference type="GO" id="GO:0005886">
    <property type="term" value="C:plasma membrane"/>
    <property type="evidence" value="ECO:0007669"/>
    <property type="project" value="UniProtKB-SubCell"/>
</dbReference>
<dbReference type="AlphaFoldDB" id="A0AAP2GT32"/>
<name>A0AAP2GT32_9BACT</name>
<dbReference type="EMBL" id="JAHESE010000040">
    <property type="protein sequence ID" value="MBT1711764.1"/>
    <property type="molecule type" value="Genomic_DNA"/>
</dbReference>
<feature type="transmembrane region" description="Helical" evidence="1">
    <location>
        <begin position="127"/>
        <end position="147"/>
    </location>
</feature>
<dbReference type="RefSeq" id="WP_254087336.1">
    <property type="nucleotide sequence ID" value="NZ_JAHESE010000040.1"/>
</dbReference>